<dbReference type="PATRIC" id="fig|1938.3.peg.7748"/>
<dbReference type="InterPro" id="IPR025744">
    <property type="entry name" value="Rbsml_synth_pep_Strp"/>
</dbReference>
<sequence length="63" mass="6775">MRPFTLNYAFPRGLSNAVTPYHFDPARQLNVLPDGRPAVSDPDLLLAVGTTTSTAGSATHFDD</sequence>
<protein>
    <recommendedName>
        <fullName evidence="3">ATP-grasp-modified RiPP</fullName>
    </recommendedName>
</protein>
<dbReference type="RefSeq" id="WP_048580735.1">
    <property type="nucleotide sequence ID" value="NZ_LFNT01000008.1"/>
</dbReference>
<evidence type="ECO:0000313" key="2">
    <source>
        <dbReference type="Proteomes" id="UP000037432"/>
    </source>
</evidence>
<reference evidence="1 2" key="1">
    <citation type="submission" date="2015-06" db="EMBL/GenBank/DDBJ databases">
        <authorList>
            <person name="Ju K.-S."/>
            <person name="Doroghazi J.R."/>
            <person name="Metcalf W.W."/>
        </authorList>
    </citation>
    <scope>NUCLEOTIDE SEQUENCE [LARGE SCALE GENOMIC DNA]</scope>
    <source>
        <strain evidence="1 2">NRRL 3414</strain>
    </source>
</reference>
<dbReference type="InterPro" id="IPR026496">
    <property type="entry name" value="GRASP_targ"/>
</dbReference>
<gene>
    <name evidence="1" type="ORF">ACM01_09860</name>
</gene>
<organism evidence="1 2">
    <name type="scientific">Streptomyces viridochromogenes</name>
    <dbReference type="NCBI Taxonomy" id="1938"/>
    <lineage>
        <taxon>Bacteria</taxon>
        <taxon>Bacillati</taxon>
        <taxon>Actinomycetota</taxon>
        <taxon>Actinomycetes</taxon>
        <taxon>Kitasatosporales</taxon>
        <taxon>Streptomycetaceae</taxon>
        <taxon>Streptomyces</taxon>
    </lineage>
</organism>
<dbReference type="Pfam" id="PF14404">
    <property type="entry name" value="Strep_pep"/>
    <property type="match status" value="1"/>
</dbReference>
<name>A0A0J7ZGV5_STRVR</name>
<proteinExistence type="predicted"/>
<dbReference type="AlphaFoldDB" id="A0A0J7ZGV5"/>
<dbReference type="Proteomes" id="UP000037432">
    <property type="component" value="Unassembled WGS sequence"/>
</dbReference>
<dbReference type="EMBL" id="LFNT01000008">
    <property type="protein sequence ID" value="KMS75291.1"/>
    <property type="molecule type" value="Genomic_DNA"/>
</dbReference>
<evidence type="ECO:0008006" key="3">
    <source>
        <dbReference type="Google" id="ProtNLM"/>
    </source>
</evidence>
<evidence type="ECO:0000313" key="1">
    <source>
        <dbReference type="EMBL" id="KMS75291.1"/>
    </source>
</evidence>
<comment type="caution">
    <text evidence="1">The sequence shown here is derived from an EMBL/GenBank/DDBJ whole genome shotgun (WGS) entry which is preliminary data.</text>
</comment>
<dbReference type="OrthoDB" id="4308634at2"/>
<dbReference type="NCBIfam" id="TIGR04186">
    <property type="entry name" value="GRASP_targ"/>
    <property type="match status" value="1"/>
</dbReference>
<accession>A0A0J7ZGV5</accession>